<evidence type="ECO:0000313" key="1">
    <source>
        <dbReference type="EMBL" id="ADZ84295.1"/>
    </source>
</evidence>
<dbReference type="KEGG" id="cle:Clole_2592"/>
<evidence type="ECO:0000313" key="2">
    <source>
        <dbReference type="Proteomes" id="UP000008467"/>
    </source>
</evidence>
<keyword evidence="2" id="KW-1185">Reference proteome</keyword>
<sequence length="136" mass="14909">MWLEAEEIMQIKVKCSETLAVGDGGSGHLNVIPIIGGVVTGKYQGIVIPGGADWSMIKSNGAHAFAKYLLQMENGEYIAIENAGVLNRDTALIRTTPKFYADEEGSYSELNKGVYVASLETEVEGYNVMIRIYKMR</sequence>
<dbReference type="PANTHER" id="PTHR37315:SF1">
    <property type="entry name" value="UPF0311 PROTEIN BLR7842"/>
    <property type="match status" value="1"/>
</dbReference>
<gene>
    <name evidence="1" type="ordered locus">Clole_2592</name>
</gene>
<protein>
    <recommendedName>
        <fullName evidence="3">DUF3237 domain-containing protein</fullName>
    </recommendedName>
</protein>
<dbReference type="eggNOG" id="ENOG5030IYC">
    <property type="taxonomic scope" value="Bacteria"/>
</dbReference>
<proteinExistence type="predicted"/>
<dbReference type="PANTHER" id="PTHR37315">
    <property type="entry name" value="UPF0311 PROTEIN BLR7842"/>
    <property type="match status" value="1"/>
</dbReference>
<dbReference type="STRING" id="642492.Clole_2592"/>
<dbReference type="InterPro" id="IPR020915">
    <property type="entry name" value="UPF0311"/>
</dbReference>
<organism evidence="1 2">
    <name type="scientific">Cellulosilyticum lentocellum (strain ATCC 49066 / DSM 5427 / NCIMB 11756 / RHM5)</name>
    <name type="common">Clostridium lentocellum</name>
    <dbReference type="NCBI Taxonomy" id="642492"/>
    <lineage>
        <taxon>Bacteria</taxon>
        <taxon>Bacillati</taxon>
        <taxon>Bacillota</taxon>
        <taxon>Clostridia</taxon>
        <taxon>Lachnospirales</taxon>
        <taxon>Cellulosilyticaceae</taxon>
        <taxon>Cellulosilyticum</taxon>
    </lineage>
</organism>
<dbReference type="RefSeq" id="WP_013657588.1">
    <property type="nucleotide sequence ID" value="NC_015275.1"/>
</dbReference>
<dbReference type="AlphaFoldDB" id="F2JIC9"/>
<dbReference type="Gene3D" id="2.40.160.20">
    <property type="match status" value="1"/>
</dbReference>
<reference evidence="1 2" key="1">
    <citation type="journal article" date="2011" name="J. Bacteriol.">
        <title>Complete genome sequence of the cellulose-degrading bacterium Cellulosilyticum lentocellum.</title>
        <authorList>
            <consortium name="US DOE Joint Genome Institute"/>
            <person name="Miller D.A."/>
            <person name="Suen G."/>
            <person name="Bruce D."/>
            <person name="Copeland A."/>
            <person name="Cheng J.F."/>
            <person name="Detter C."/>
            <person name="Goodwin L.A."/>
            <person name="Han C.S."/>
            <person name="Hauser L.J."/>
            <person name="Land M.L."/>
            <person name="Lapidus A."/>
            <person name="Lucas S."/>
            <person name="Meincke L."/>
            <person name="Pitluck S."/>
            <person name="Tapia R."/>
            <person name="Teshima H."/>
            <person name="Woyke T."/>
            <person name="Fox B.G."/>
            <person name="Angert E.R."/>
            <person name="Currie C.R."/>
        </authorList>
    </citation>
    <scope>NUCLEOTIDE SEQUENCE [LARGE SCALE GENOMIC DNA]</scope>
    <source>
        <strain evidence="2">ATCC 49066 / DSM 5427 / NCIMB 11756 / RHM5</strain>
    </source>
</reference>
<dbReference type="HOGENOM" id="CLU_096872_4_1_9"/>
<dbReference type="EMBL" id="CP002582">
    <property type="protein sequence ID" value="ADZ84295.1"/>
    <property type="molecule type" value="Genomic_DNA"/>
</dbReference>
<dbReference type="Pfam" id="PF11578">
    <property type="entry name" value="DUF3237"/>
    <property type="match status" value="1"/>
</dbReference>
<name>F2JIC9_CELLD</name>
<evidence type="ECO:0008006" key="3">
    <source>
        <dbReference type="Google" id="ProtNLM"/>
    </source>
</evidence>
<dbReference type="Proteomes" id="UP000008467">
    <property type="component" value="Chromosome"/>
</dbReference>
<accession>F2JIC9</accession>